<dbReference type="AlphaFoldDB" id="A0A484M4R9"/>
<gene>
    <name evidence="1" type="ORF">CCAM_LOCUS25539</name>
</gene>
<proteinExistence type="predicted"/>
<reference evidence="1 2" key="1">
    <citation type="submission" date="2018-04" db="EMBL/GenBank/DDBJ databases">
        <authorList>
            <person name="Vogel A."/>
        </authorList>
    </citation>
    <scope>NUCLEOTIDE SEQUENCE [LARGE SCALE GENOMIC DNA]</scope>
</reference>
<keyword evidence="2" id="KW-1185">Reference proteome</keyword>
<evidence type="ECO:0000313" key="2">
    <source>
        <dbReference type="Proteomes" id="UP000595140"/>
    </source>
</evidence>
<name>A0A484M4R9_9ASTE</name>
<accession>A0A484M4R9</accession>
<dbReference type="Proteomes" id="UP000595140">
    <property type="component" value="Unassembled WGS sequence"/>
</dbReference>
<dbReference type="EMBL" id="OOIL02002584">
    <property type="protein sequence ID" value="VFQ83763.1"/>
    <property type="molecule type" value="Genomic_DNA"/>
</dbReference>
<protein>
    <submittedName>
        <fullName evidence="1">Uncharacterized protein</fullName>
    </submittedName>
</protein>
<organism evidence="1 2">
    <name type="scientific">Cuscuta campestris</name>
    <dbReference type="NCBI Taxonomy" id="132261"/>
    <lineage>
        <taxon>Eukaryota</taxon>
        <taxon>Viridiplantae</taxon>
        <taxon>Streptophyta</taxon>
        <taxon>Embryophyta</taxon>
        <taxon>Tracheophyta</taxon>
        <taxon>Spermatophyta</taxon>
        <taxon>Magnoliopsida</taxon>
        <taxon>eudicotyledons</taxon>
        <taxon>Gunneridae</taxon>
        <taxon>Pentapetalae</taxon>
        <taxon>asterids</taxon>
        <taxon>lamiids</taxon>
        <taxon>Solanales</taxon>
        <taxon>Convolvulaceae</taxon>
        <taxon>Cuscuteae</taxon>
        <taxon>Cuscuta</taxon>
        <taxon>Cuscuta subgen. Grammica</taxon>
        <taxon>Cuscuta sect. Cleistogrammica</taxon>
    </lineage>
</organism>
<sequence>MEARLARAWGSAGPAAVTAVWRGSGRHGVVRPLGEGLGADRPKLRDLCERANSGGYLEPFKDVHHHERIEVLTGHDRVPMLPGLDYLGHDVEKEPALWGRGVDGGATRGMADELGDAKLVEDKALVVEHPVLSAIVGDVVALVGEAGDAPKLLNGKLNRRALDKRVEHVVLTPEVGVEGPDQCRVDLLPSPGDERPKAGLMKLRVYIVVALQLREELRDNPRGSHNPFREEGEETGALLLGIEPEIRSVAIVEALLGVC</sequence>
<evidence type="ECO:0000313" key="1">
    <source>
        <dbReference type="EMBL" id="VFQ83763.1"/>
    </source>
</evidence>